<evidence type="ECO:0000256" key="1">
    <source>
        <dbReference type="SAM" id="MobiDB-lite"/>
    </source>
</evidence>
<dbReference type="PANTHER" id="PTHR12143">
    <property type="entry name" value="PEPTIDE N-GLYCANASE PNGASE -RELATED"/>
    <property type="match status" value="1"/>
</dbReference>
<dbReference type="SUPFAM" id="SSF48208">
    <property type="entry name" value="Six-hairpin glycosidases"/>
    <property type="match status" value="1"/>
</dbReference>
<dbReference type="Gene3D" id="3.30.2080.10">
    <property type="entry name" value="GH92 mannosidase domain"/>
    <property type="match status" value="1"/>
</dbReference>
<evidence type="ECO:0000313" key="6">
    <source>
        <dbReference type="Proteomes" id="UP000034883"/>
    </source>
</evidence>
<feature type="chain" id="PRO_5002511382" evidence="2">
    <location>
        <begin position="21"/>
        <end position="767"/>
    </location>
</feature>
<dbReference type="KEGG" id="samy:DB32_006770"/>
<gene>
    <name evidence="5" type="ORF">DB32_006770</name>
</gene>
<proteinExistence type="predicted"/>
<accession>A0A0F6W7Z1</accession>
<dbReference type="GO" id="GO:0005829">
    <property type="term" value="C:cytosol"/>
    <property type="evidence" value="ECO:0007669"/>
    <property type="project" value="TreeGrafter"/>
</dbReference>
<evidence type="ECO:0000259" key="4">
    <source>
        <dbReference type="Pfam" id="PF17678"/>
    </source>
</evidence>
<sequence length="767" mass="83809">MTREALTYALWLGLCGSLSACGDSDAATPDAGPADSGPVDAGPPPASRPAATPLLQWVDAFIGTGGIGFNDIGSTYPGPAMPFGMIHPGPDTMNETGALVFTHCSGYAYRDRYIRAFSHTRMNGVGITDYGAVALMPTIGMSAERTTALGHRSSYDKESELASPGYYAVTLDEGDIRVELTSGLRAALHRYTFQAGSDATVLLDVAHALPEVRVDDGAITVLPESREFEGFVHFSGGYSGRFGGVRVYYVARFDRDFAAHGVWQAGALHEGETTRSGADVGGWARFDASSDREVSVAVGISFLDVARARMNLEAEAADLDFDRMRAAAESEWESQLARVEIEGRDERDFRIFYTALYHALLMPTLATESDGRYRGLDGEEHVADGFTYYTDLSLWDTYRTFHPWATLLWRDRATDFVKSMIAMAEQHGSYPRWPLGTGETGGMLGDPAVIVLADTWQRGVRDWDVARAYELARVSADGDPPSGGRGNMEPYLRLGFVPIESAGSSASKTMEYAYADDAVATLARAAGDDESAATYESRGRNYQNLWDAERELFIGRHEDGSWPAEVNERRWEDFYAEGNAWQYLWLAPHDVEGLAETMGGRERMLERLAFFFQESELERRTVGPPAWYWHGNEPDLHAPYLFAGLGDHDGSARWAAWARRTFYGDTPEGLPGNDDGGTMSAWYLFASLGLYPMAGDDDFVLGTPLWTRAVVHLEDGDLVIEAPEASAHAVYARSMSWNGAAIAGTRIEHVDVAAGGTLSFGMSASPE</sequence>
<evidence type="ECO:0000256" key="2">
    <source>
        <dbReference type="SAM" id="SignalP"/>
    </source>
</evidence>
<evidence type="ECO:0000313" key="5">
    <source>
        <dbReference type="EMBL" id="AKF09621.1"/>
    </source>
</evidence>
<dbReference type="InterPro" id="IPR050883">
    <property type="entry name" value="PNGase"/>
</dbReference>
<name>A0A0F6W7Z1_9BACT</name>
<dbReference type="Gene3D" id="2.70.98.10">
    <property type="match status" value="1"/>
</dbReference>
<dbReference type="InterPro" id="IPR008928">
    <property type="entry name" value="6-hairpin_glycosidase_sf"/>
</dbReference>
<dbReference type="GO" id="GO:0005975">
    <property type="term" value="P:carbohydrate metabolic process"/>
    <property type="evidence" value="ECO:0007669"/>
    <property type="project" value="InterPro"/>
</dbReference>
<dbReference type="AlphaFoldDB" id="A0A0F6W7Z1"/>
<dbReference type="InterPro" id="IPR014718">
    <property type="entry name" value="GH-type_carb-bd"/>
</dbReference>
<evidence type="ECO:0000259" key="3">
    <source>
        <dbReference type="Pfam" id="PF07971"/>
    </source>
</evidence>
<feature type="region of interest" description="Disordered" evidence="1">
    <location>
        <begin position="26"/>
        <end position="48"/>
    </location>
</feature>
<dbReference type="Pfam" id="PF17678">
    <property type="entry name" value="Glyco_hydro_92N"/>
    <property type="match status" value="1"/>
</dbReference>
<dbReference type="GO" id="GO:0030246">
    <property type="term" value="F:carbohydrate binding"/>
    <property type="evidence" value="ECO:0007669"/>
    <property type="project" value="InterPro"/>
</dbReference>
<organism evidence="5 6">
    <name type="scientific">Sandaracinus amylolyticus</name>
    <dbReference type="NCBI Taxonomy" id="927083"/>
    <lineage>
        <taxon>Bacteria</taxon>
        <taxon>Pseudomonadati</taxon>
        <taxon>Myxococcota</taxon>
        <taxon>Polyangia</taxon>
        <taxon>Polyangiales</taxon>
        <taxon>Sandaracinaceae</taxon>
        <taxon>Sandaracinus</taxon>
    </lineage>
</organism>
<keyword evidence="6" id="KW-1185">Reference proteome</keyword>
<dbReference type="InterPro" id="IPR005887">
    <property type="entry name" value="GH92_a_mannosidase_put"/>
</dbReference>
<dbReference type="GO" id="GO:0006516">
    <property type="term" value="P:glycoprotein catabolic process"/>
    <property type="evidence" value="ECO:0007669"/>
    <property type="project" value="TreeGrafter"/>
</dbReference>
<protein>
    <submittedName>
        <fullName evidence="5">Alpha-1,2-mannosidase</fullName>
    </submittedName>
</protein>
<dbReference type="RefSeq" id="WP_053236657.1">
    <property type="nucleotide sequence ID" value="NZ_CP011125.1"/>
</dbReference>
<feature type="domain" description="Glycosyl hydrolase family 92" evidence="3">
    <location>
        <begin position="308"/>
        <end position="763"/>
    </location>
</feature>
<dbReference type="EMBL" id="CP011125">
    <property type="protein sequence ID" value="AKF09621.1"/>
    <property type="molecule type" value="Genomic_DNA"/>
</dbReference>
<dbReference type="NCBIfam" id="TIGR01180">
    <property type="entry name" value="aman2_put"/>
    <property type="match status" value="1"/>
</dbReference>
<dbReference type="Pfam" id="PF07971">
    <property type="entry name" value="Glyco_hydro_92"/>
    <property type="match status" value="1"/>
</dbReference>
<reference evidence="5 6" key="1">
    <citation type="submission" date="2015-03" db="EMBL/GenBank/DDBJ databases">
        <title>Genome assembly of Sandaracinus amylolyticus DSM 53668.</title>
        <authorList>
            <person name="Sharma G."/>
            <person name="Subramanian S."/>
        </authorList>
    </citation>
    <scope>NUCLEOTIDE SEQUENCE [LARGE SCALE GENOMIC DNA]</scope>
    <source>
        <strain evidence="5 6">DSM 53668</strain>
    </source>
</reference>
<feature type="signal peptide" evidence="2">
    <location>
        <begin position="1"/>
        <end position="20"/>
    </location>
</feature>
<dbReference type="InterPro" id="IPR041371">
    <property type="entry name" value="GH92_N"/>
</dbReference>
<dbReference type="Proteomes" id="UP000034883">
    <property type="component" value="Chromosome"/>
</dbReference>
<dbReference type="PROSITE" id="PS51257">
    <property type="entry name" value="PROKAR_LIPOPROTEIN"/>
    <property type="match status" value="1"/>
</dbReference>
<dbReference type="PANTHER" id="PTHR12143:SF39">
    <property type="entry name" value="SECRETED PROTEIN"/>
    <property type="match status" value="1"/>
</dbReference>
<keyword evidence="2" id="KW-0732">Signal</keyword>
<dbReference type="Gene3D" id="1.20.1610.10">
    <property type="entry name" value="alpha-1,2-mannosidases domains"/>
    <property type="match status" value="1"/>
</dbReference>
<dbReference type="Gene3D" id="1.20.1050.60">
    <property type="entry name" value="alpha-1,2-mannosidase"/>
    <property type="match status" value="1"/>
</dbReference>
<feature type="domain" description="Glycosyl hydrolase family 92 N-terminal" evidence="4">
    <location>
        <begin position="57"/>
        <end position="301"/>
    </location>
</feature>
<dbReference type="STRING" id="927083.DB32_006770"/>
<dbReference type="InterPro" id="IPR012939">
    <property type="entry name" value="Glyco_hydro_92"/>
</dbReference>
<dbReference type="GO" id="GO:0000224">
    <property type="term" value="F:peptide-N4-(N-acetyl-beta-glucosaminyl)asparagine amidase activity"/>
    <property type="evidence" value="ECO:0007669"/>
    <property type="project" value="TreeGrafter"/>
</dbReference>